<name>A0A811V743_CERCA</name>
<evidence type="ECO:0000313" key="2">
    <source>
        <dbReference type="EMBL" id="CAD7006704.1"/>
    </source>
</evidence>
<comment type="caution">
    <text evidence="2">The sequence shown here is derived from an EMBL/GenBank/DDBJ whole genome shotgun (WGS) entry which is preliminary data.</text>
</comment>
<proteinExistence type="predicted"/>
<evidence type="ECO:0000313" key="3">
    <source>
        <dbReference type="Proteomes" id="UP000606786"/>
    </source>
</evidence>
<evidence type="ECO:0000256" key="1">
    <source>
        <dbReference type="SAM" id="MobiDB-lite"/>
    </source>
</evidence>
<organism evidence="2 3">
    <name type="scientific">Ceratitis capitata</name>
    <name type="common">Mediterranean fruit fly</name>
    <name type="synonym">Tephritis capitata</name>
    <dbReference type="NCBI Taxonomy" id="7213"/>
    <lineage>
        <taxon>Eukaryota</taxon>
        <taxon>Metazoa</taxon>
        <taxon>Ecdysozoa</taxon>
        <taxon>Arthropoda</taxon>
        <taxon>Hexapoda</taxon>
        <taxon>Insecta</taxon>
        <taxon>Pterygota</taxon>
        <taxon>Neoptera</taxon>
        <taxon>Endopterygota</taxon>
        <taxon>Diptera</taxon>
        <taxon>Brachycera</taxon>
        <taxon>Muscomorpha</taxon>
        <taxon>Tephritoidea</taxon>
        <taxon>Tephritidae</taxon>
        <taxon>Ceratitis</taxon>
        <taxon>Ceratitis</taxon>
    </lineage>
</organism>
<protein>
    <submittedName>
        <fullName evidence="2">(Mediterranean fruit fly) hypothetical protein</fullName>
    </submittedName>
</protein>
<accession>A0A811V743</accession>
<keyword evidence="3" id="KW-1185">Reference proteome</keyword>
<reference evidence="2" key="1">
    <citation type="submission" date="2020-11" db="EMBL/GenBank/DDBJ databases">
        <authorList>
            <person name="Whitehead M."/>
        </authorList>
    </citation>
    <scope>NUCLEOTIDE SEQUENCE</scope>
    <source>
        <strain evidence="2">EGII</strain>
    </source>
</reference>
<feature type="region of interest" description="Disordered" evidence="1">
    <location>
        <begin position="24"/>
        <end position="43"/>
    </location>
</feature>
<dbReference type="AlphaFoldDB" id="A0A811V743"/>
<sequence length="93" mass="10335">MFQGKDLTHALICSCGIRRKSSGSLITKNRKQPANPNGSLGQPSDFTPILLRLFMPSSKGRNPSINDVLKLAFTSEADSRWLNEITFNVTREL</sequence>
<dbReference type="Proteomes" id="UP000606786">
    <property type="component" value="Unassembled WGS sequence"/>
</dbReference>
<gene>
    <name evidence="2" type="ORF">CCAP1982_LOCUS15003</name>
</gene>
<dbReference type="EMBL" id="CAJHJT010000034">
    <property type="protein sequence ID" value="CAD7006704.1"/>
    <property type="molecule type" value="Genomic_DNA"/>
</dbReference>